<evidence type="ECO:0000256" key="15">
    <source>
        <dbReference type="ARBA" id="ARBA00031387"/>
    </source>
</evidence>
<protein>
    <recommendedName>
        <fullName evidence="4">NADH dehydrogenase [ubiquinone] 1 beta subcomplex subunit 11, mitochondrial</fullName>
    </recommendedName>
    <alternativeName>
        <fullName evidence="15">Complex I-ESSS</fullName>
    </alternativeName>
    <alternativeName>
        <fullName evidence="14">NADH-ubiquinone oxidoreductase ESSS subunit</fullName>
    </alternativeName>
</protein>
<comment type="subcellular location">
    <subcellularLocation>
        <location evidence="2">Mitochondrion inner membrane</location>
        <topology evidence="2">Single-pass membrane protein</topology>
    </subcellularLocation>
</comment>
<dbReference type="PANTHER" id="PTHR40637:SF1">
    <property type="entry name" value="ESSS SUBUNIT OF NADH:UBIQUINONE OXIDOREDUCTASE (COMPLEX I) PROTEIN"/>
    <property type="match status" value="1"/>
</dbReference>
<reference evidence="18" key="1">
    <citation type="submission" date="2021-05" db="EMBL/GenBank/DDBJ databases">
        <title>The genome of the haptophyte Pavlova lutheri (Diacronema luteri, Pavlovales) - a model for lipid biosynthesis in eukaryotic algae.</title>
        <authorList>
            <person name="Hulatt C.J."/>
            <person name="Posewitz M.C."/>
        </authorList>
    </citation>
    <scope>NUCLEOTIDE SEQUENCE</scope>
    <source>
        <strain evidence="18">NIVA-4/92</strain>
    </source>
</reference>
<dbReference type="InterPro" id="IPR019329">
    <property type="entry name" value="NADH_UbQ_OxRdtase_ESSS_su"/>
</dbReference>
<evidence type="ECO:0000256" key="4">
    <source>
        <dbReference type="ARBA" id="ARBA00018632"/>
    </source>
</evidence>
<accession>A0A8J6CCF6</accession>
<evidence type="ECO:0000313" key="19">
    <source>
        <dbReference type="Proteomes" id="UP000751190"/>
    </source>
</evidence>
<keyword evidence="19" id="KW-1185">Reference proteome</keyword>
<evidence type="ECO:0000256" key="2">
    <source>
        <dbReference type="ARBA" id="ARBA00004434"/>
    </source>
</evidence>
<evidence type="ECO:0000256" key="7">
    <source>
        <dbReference type="ARBA" id="ARBA00022692"/>
    </source>
</evidence>
<evidence type="ECO:0000256" key="12">
    <source>
        <dbReference type="ARBA" id="ARBA00023128"/>
    </source>
</evidence>
<evidence type="ECO:0000256" key="9">
    <source>
        <dbReference type="ARBA" id="ARBA00022946"/>
    </source>
</evidence>
<gene>
    <name evidence="18" type="ORF">KFE25_010103</name>
</gene>
<dbReference type="GO" id="GO:0005743">
    <property type="term" value="C:mitochondrial inner membrane"/>
    <property type="evidence" value="ECO:0007669"/>
    <property type="project" value="UniProtKB-SubCell"/>
</dbReference>
<evidence type="ECO:0000256" key="5">
    <source>
        <dbReference type="ARBA" id="ARBA00022448"/>
    </source>
</evidence>
<comment type="similarity">
    <text evidence="3">Belongs to the complex I NDUFB11 subunit family.</text>
</comment>
<evidence type="ECO:0000256" key="10">
    <source>
        <dbReference type="ARBA" id="ARBA00022982"/>
    </source>
</evidence>
<comment type="caution">
    <text evidence="18">The sequence shown here is derived from an EMBL/GenBank/DDBJ whole genome shotgun (WGS) entry which is preliminary data.</text>
</comment>
<evidence type="ECO:0000256" key="13">
    <source>
        <dbReference type="ARBA" id="ARBA00023136"/>
    </source>
</evidence>
<dbReference type="EMBL" id="JAGTXO010000012">
    <property type="protein sequence ID" value="KAG8464735.1"/>
    <property type="molecule type" value="Genomic_DNA"/>
</dbReference>
<dbReference type="Proteomes" id="UP000751190">
    <property type="component" value="Unassembled WGS sequence"/>
</dbReference>
<keyword evidence="13 17" id="KW-0472">Membrane</keyword>
<evidence type="ECO:0000256" key="11">
    <source>
        <dbReference type="ARBA" id="ARBA00022989"/>
    </source>
</evidence>
<dbReference type="OrthoDB" id="2147978at2759"/>
<evidence type="ECO:0000313" key="18">
    <source>
        <dbReference type="EMBL" id="KAG8464735.1"/>
    </source>
</evidence>
<keyword evidence="12" id="KW-0496">Mitochondrion</keyword>
<evidence type="ECO:0000256" key="17">
    <source>
        <dbReference type="SAM" id="Phobius"/>
    </source>
</evidence>
<feature type="transmembrane region" description="Helical" evidence="17">
    <location>
        <begin position="97"/>
        <end position="116"/>
    </location>
</feature>
<keyword evidence="6" id="KW-0679">Respiratory chain</keyword>
<keyword evidence="10" id="KW-0249">Electron transport</keyword>
<evidence type="ECO:0000256" key="3">
    <source>
        <dbReference type="ARBA" id="ARBA00008915"/>
    </source>
</evidence>
<dbReference type="AlphaFoldDB" id="A0A8J6CCF6"/>
<comment type="function">
    <text evidence="1">Accessory subunit of the mitochondrial membrane respiratory chain NADH dehydrogenase (Complex I), that is believed not to be involved in catalysis. Complex I functions in the transfer of electrons from NADH to the respiratory chain. The immediate electron acceptor for the enzyme is believed to be ubiquinone.</text>
</comment>
<evidence type="ECO:0000256" key="1">
    <source>
        <dbReference type="ARBA" id="ARBA00003195"/>
    </source>
</evidence>
<dbReference type="PANTHER" id="PTHR40637">
    <property type="entry name" value="ESSS SUBUNIT OF NADH:UBIQUINONE OXIDOREDUCTASE (COMPLEX I) PROTEIN"/>
    <property type="match status" value="1"/>
</dbReference>
<keyword evidence="11 17" id="KW-1133">Transmembrane helix</keyword>
<evidence type="ECO:0000256" key="6">
    <source>
        <dbReference type="ARBA" id="ARBA00022660"/>
    </source>
</evidence>
<keyword evidence="5" id="KW-0813">Transport</keyword>
<evidence type="ECO:0000256" key="8">
    <source>
        <dbReference type="ARBA" id="ARBA00022792"/>
    </source>
</evidence>
<keyword evidence="9" id="KW-0809">Transit peptide</keyword>
<evidence type="ECO:0000256" key="16">
    <source>
        <dbReference type="ARBA" id="ARBA00046528"/>
    </source>
</evidence>
<keyword evidence="8" id="KW-0999">Mitochondrion inner membrane</keyword>
<name>A0A8J6CCF6_DIALT</name>
<dbReference type="Pfam" id="PF10183">
    <property type="entry name" value="ESSS"/>
    <property type="match status" value="1"/>
</dbReference>
<comment type="subunit">
    <text evidence="16">Complex I is composed of 45 different subunits. Interacts with BCAP31.</text>
</comment>
<sequence>MGSLAGLRRGAGLLARPSTRRLAQDALKKGGDDKKKAAPLIEPMWKTTAEYKTLSDLPPREVLKAELLQMAEQKNGFLFGEVPPPPGKSRKWEDWELIWYVGMGASFLYAAIGLAYKPDCKITTWARAEAMKRKAAMEEAGEDWLALMKEGASAPPVEE</sequence>
<keyword evidence="7 17" id="KW-0812">Transmembrane</keyword>
<proteinExistence type="inferred from homology"/>
<organism evidence="18 19">
    <name type="scientific">Diacronema lutheri</name>
    <name type="common">Unicellular marine alga</name>
    <name type="synonym">Monochrysis lutheri</name>
    <dbReference type="NCBI Taxonomy" id="2081491"/>
    <lineage>
        <taxon>Eukaryota</taxon>
        <taxon>Haptista</taxon>
        <taxon>Haptophyta</taxon>
        <taxon>Pavlovophyceae</taxon>
        <taxon>Pavlovales</taxon>
        <taxon>Pavlovaceae</taxon>
        <taxon>Diacronema</taxon>
    </lineage>
</organism>
<evidence type="ECO:0000256" key="14">
    <source>
        <dbReference type="ARBA" id="ARBA00030753"/>
    </source>
</evidence>